<comment type="caution">
    <text evidence="3">The sequence shown here is derived from an EMBL/GenBank/DDBJ whole genome shotgun (WGS) entry which is preliminary data.</text>
</comment>
<reference evidence="3" key="1">
    <citation type="submission" date="2020-01" db="EMBL/GenBank/DDBJ databases">
        <authorList>
            <consortium name="DOE Joint Genome Institute"/>
            <person name="Haridas S."/>
            <person name="Albert R."/>
            <person name="Binder M."/>
            <person name="Bloem J."/>
            <person name="Labutti K."/>
            <person name="Salamov A."/>
            <person name="Andreopoulos B."/>
            <person name="Baker S.E."/>
            <person name="Barry K."/>
            <person name="Bills G."/>
            <person name="Bluhm B.H."/>
            <person name="Cannon C."/>
            <person name="Castanera R."/>
            <person name="Culley D.E."/>
            <person name="Daum C."/>
            <person name="Ezra D."/>
            <person name="Gonzalez J.B."/>
            <person name="Henrissat B."/>
            <person name="Kuo A."/>
            <person name="Liang C."/>
            <person name="Lipzen A."/>
            <person name="Lutzoni F."/>
            <person name="Magnuson J."/>
            <person name="Mondo S."/>
            <person name="Nolan M."/>
            <person name="Ohm R."/>
            <person name="Pangilinan J."/>
            <person name="Park H.-J."/>
            <person name="Ramirez L."/>
            <person name="Alfaro M."/>
            <person name="Sun H."/>
            <person name="Tritt A."/>
            <person name="Yoshinaga Y."/>
            <person name="Zwiers L.-H."/>
            <person name="Turgeon B.G."/>
            <person name="Goodwin S.B."/>
            <person name="Spatafora J.W."/>
            <person name="Crous P.W."/>
            <person name="Grigoriev I.V."/>
        </authorList>
    </citation>
    <scope>NUCLEOTIDE SEQUENCE</scope>
    <source>
        <strain evidence="3">CBS 394.84</strain>
    </source>
</reference>
<dbReference type="AlphaFoldDB" id="A0A9P4GB57"/>
<dbReference type="Proteomes" id="UP000800039">
    <property type="component" value="Unassembled WGS sequence"/>
</dbReference>
<dbReference type="RefSeq" id="XP_040784889.1">
    <property type="nucleotide sequence ID" value="XM_040938069.1"/>
</dbReference>
<keyword evidence="1" id="KW-0812">Transmembrane</keyword>
<proteinExistence type="predicted"/>
<evidence type="ECO:0000256" key="1">
    <source>
        <dbReference type="SAM" id="Phobius"/>
    </source>
</evidence>
<keyword evidence="1" id="KW-0472">Membrane</keyword>
<dbReference type="PANTHER" id="PTHR24148">
    <property type="entry name" value="ANKYRIN REPEAT DOMAIN-CONTAINING PROTEIN 39 HOMOLOG-RELATED"/>
    <property type="match status" value="1"/>
</dbReference>
<dbReference type="EMBL" id="ML976618">
    <property type="protein sequence ID" value="KAF1842326.1"/>
    <property type="molecule type" value="Genomic_DNA"/>
</dbReference>
<protein>
    <recommendedName>
        <fullName evidence="2">Heterokaryon incompatibility domain-containing protein</fullName>
    </recommendedName>
</protein>
<organism evidence="3 4">
    <name type="scientific">Cucurbitaria berberidis CBS 394.84</name>
    <dbReference type="NCBI Taxonomy" id="1168544"/>
    <lineage>
        <taxon>Eukaryota</taxon>
        <taxon>Fungi</taxon>
        <taxon>Dikarya</taxon>
        <taxon>Ascomycota</taxon>
        <taxon>Pezizomycotina</taxon>
        <taxon>Dothideomycetes</taxon>
        <taxon>Pleosporomycetidae</taxon>
        <taxon>Pleosporales</taxon>
        <taxon>Pleosporineae</taxon>
        <taxon>Cucurbitariaceae</taxon>
        <taxon>Cucurbitaria</taxon>
    </lineage>
</organism>
<dbReference type="OrthoDB" id="3742224at2759"/>
<evidence type="ECO:0000259" key="2">
    <source>
        <dbReference type="Pfam" id="PF06985"/>
    </source>
</evidence>
<dbReference type="InterPro" id="IPR010730">
    <property type="entry name" value="HET"/>
</dbReference>
<evidence type="ECO:0000313" key="4">
    <source>
        <dbReference type="Proteomes" id="UP000800039"/>
    </source>
</evidence>
<dbReference type="PANTHER" id="PTHR24148:SF64">
    <property type="entry name" value="HETEROKARYON INCOMPATIBILITY DOMAIN-CONTAINING PROTEIN"/>
    <property type="match status" value="1"/>
</dbReference>
<feature type="transmembrane region" description="Helical" evidence="1">
    <location>
        <begin position="370"/>
        <end position="391"/>
    </location>
</feature>
<accession>A0A9P4GB57</accession>
<evidence type="ECO:0000313" key="3">
    <source>
        <dbReference type="EMBL" id="KAF1842326.1"/>
    </source>
</evidence>
<keyword evidence="1" id="KW-1133">Transmembrane helix</keyword>
<dbReference type="Pfam" id="PF06985">
    <property type="entry name" value="HET"/>
    <property type="match status" value="1"/>
</dbReference>
<feature type="domain" description="Heterokaryon incompatibility" evidence="2">
    <location>
        <begin position="67"/>
        <end position="249"/>
    </location>
</feature>
<feature type="transmembrane region" description="Helical" evidence="1">
    <location>
        <begin position="336"/>
        <end position="358"/>
    </location>
</feature>
<gene>
    <name evidence="3" type="ORF">K460DRAFT_420244</name>
</gene>
<keyword evidence="4" id="KW-1185">Reference proteome</keyword>
<dbReference type="InterPro" id="IPR052895">
    <property type="entry name" value="HetReg/Transcr_Mod"/>
</dbReference>
<sequence length="678" mass="78062">MRNPTIAVDSIEPPAWTVQEAYKKHPLDLGPKSIRVLDILPLPIDDSDNAPIKAHLRVEDLGRNPDFTALSYVWGTHAPQPHVMRCDDVRFKITSNCHSALWHLRKKLGGFTIWLDAICINQENASEKTQQIPLMSDIYMKATLVYVWLGEGSSETDRAMAYLSNSHFQKHFNVKLDGSKVDRPYAAAWSLYASAFNPAYHPLPFMPGSSRFHWLRSKPWIQRKNYVTWLDLDLVLKREWTQRVWTYQEILLASHPVLVCGNAHLTWAALERSALFLCNIRYDSCRRLVALWEKLAFDRERLGSLSSMASSSTSFTLQDYQAFIRQSLTIRQHLRRGIPCIFIVTGAIVLLLGLELLVYGKYGHTAPMVLALLGFTSVFFNLIYLSFNWYFEQWEPSSVHNSTTDDLVGGIYRRESKEPIDMAYGMWGILQKRGANDLPLPTYDQEITKIYWVLTINLIRVTSSLEFLPFAAARGQPGAPSWVPDWSAYKKQDWIREYDFPGTNTRGQSMRTTEEVARICNREKTGRLLSIGEADTVLTVRAREIGSICGCASFRKTSVTFRESEKDLHLANLRAMFLCASWTPDIRSYMRILGLVVVDGDQWPKHVKKWDKYYKKSRREELERFLRLHSETHDAPARFTEFLHTHTTICNMVAQADRQICSTISLANLYEPPYLDRK</sequence>
<name>A0A9P4GB57_9PLEO</name>
<dbReference type="GeneID" id="63855319"/>